<gene>
    <name evidence="9" type="primary">gsiA_3</name>
    <name evidence="9" type="ORF">NCTC11868_04927</name>
</gene>
<dbReference type="SUPFAM" id="SSF52540">
    <property type="entry name" value="P-loop containing nucleoside triphosphate hydrolases"/>
    <property type="match status" value="1"/>
</dbReference>
<dbReference type="GO" id="GO:0016887">
    <property type="term" value="F:ATP hydrolysis activity"/>
    <property type="evidence" value="ECO:0007669"/>
    <property type="project" value="InterPro"/>
</dbReference>
<dbReference type="PANTHER" id="PTHR43297:SF7">
    <property type="entry name" value="D,D-DIPEPTIDE TRANSPORT ATP-BINDING PROTEIN DDPD-RELATED"/>
    <property type="match status" value="1"/>
</dbReference>
<dbReference type="Gene3D" id="3.40.50.300">
    <property type="entry name" value="P-loop containing nucleotide triphosphate hydrolases"/>
    <property type="match status" value="2"/>
</dbReference>
<comment type="subcellular location">
    <subcellularLocation>
        <location evidence="1">Cell inner membrane</location>
        <topology evidence="1">Peripheral membrane protein</topology>
    </subcellularLocation>
</comment>
<proteinExistence type="inferred from homology"/>
<dbReference type="GO" id="GO:0005886">
    <property type="term" value="C:plasma membrane"/>
    <property type="evidence" value="ECO:0007669"/>
    <property type="project" value="UniProtKB-SubCell"/>
</dbReference>
<dbReference type="EMBL" id="UYIT01000009">
    <property type="protein sequence ID" value="VDG95485.1"/>
    <property type="molecule type" value="Genomic_DNA"/>
</dbReference>
<dbReference type="NCBIfam" id="TIGR01727">
    <property type="entry name" value="oligo_HPY"/>
    <property type="match status" value="1"/>
</dbReference>
<comment type="similarity">
    <text evidence="2">Belongs to the ABC transporter superfamily.</text>
</comment>
<evidence type="ECO:0000256" key="4">
    <source>
        <dbReference type="ARBA" id="ARBA00022475"/>
    </source>
</evidence>
<name>A0A3P6LDT3_SHIDY</name>
<dbReference type="Pfam" id="PF08352">
    <property type="entry name" value="oligo_HPY"/>
    <property type="match status" value="1"/>
</dbReference>
<keyword evidence="6 9" id="KW-0067">ATP-binding</keyword>
<organism evidence="9 10">
    <name type="scientific">Shigella dysenteriae</name>
    <dbReference type="NCBI Taxonomy" id="622"/>
    <lineage>
        <taxon>Bacteria</taxon>
        <taxon>Pseudomonadati</taxon>
        <taxon>Pseudomonadota</taxon>
        <taxon>Gammaproteobacteria</taxon>
        <taxon>Enterobacterales</taxon>
        <taxon>Enterobacteriaceae</taxon>
        <taxon>Shigella</taxon>
    </lineage>
</organism>
<dbReference type="PROSITE" id="PS50893">
    <property type="entry name" value="ABC_TRANSPORTER_2"/>
    <property type="match status" value="1"/>
</dbReference>
<dbReference type="GO" id="GO:0005524">
    <property type="term" value="F:ATP binding"/>
    <property type="evidence" value="ECO:0007669"/>
    <property type="project" value="UniProtKB-KW"/>
</dbReference>
<keyword evidence="5" id="KW-0547">Nucleotide-binding</keyword>
<dbReference type="InterPro" id="IPR013563">
    <property type="entry name" value="Oligopep_ABC_C"/>
</dbReference>
<dbReference type="PROSITE" id="PS00211">
    <property type="entry name" value="ABC_TRANSPORTER_1"/>
    <property type="match status" value="1"/>
</dbReference>
<dbReference type="InterPro" id="IPR027417">
    <property type="entry name" value="P-loop_NTPase"/>
</dbReference>
<keyword evidence="3" id="KW-0813">Transport</keyword>
<evidence type="ECO:0000256" key="6">
    <source>
        <dbReference type="ARBA" id="ARBA00022840"/>
    </source>
</evidence>
<evidence type="ECO:0000256" key="5">
    <source>
        <dbReference type="ARBA" id="ARBA00022741"/>
    </source>
</evidence>
<evidence type="ECO:0000256" key="2">
    <source>
        <dbReference type="ARBA" id="ARBA00005417"/>
    </source>
</evidence>
<dbReference type="InterPro" id="IPR017871">
    <property type="entry name" value="ABC_transporter-like_CS"/>
</dbReference>
<dbReference type="InterPro" id="IPR003593">
    <property type="entry name" value="AAA+_ATPase"/>
</dbReference>
<dbReference type="Proteomes" id="UP000274225">
    <property type="component" value="Unassembled WGS sequence"/>
</dbReference>
<evidence type="ECO:0000313" key="9">
    <source>
        <dbReference type="EMBL" id="VDG95485.1"/>
    </source>
</evidence>
<protein>
    <submittedName>
        <fullName evidence="9">Putative ABC transport system ATP-binding protein</fullName>
        <ecNumber evidence="9">3.6.3.-</ecNumber>
    </submittedName>
</protein>
<dbReference type="GO" id="GO:0015833">
    <property type="term" value="P:peptide transport"/>
    <property type="evidence" value="ECO:0007669"/>
    <property type="project" value="InterPro"/>
</dbReference>
<reference evidence="9 10" key="1">
    <citation type="submission" date="2018-11" db="EMBL/GenBank/DDBJ databases">
        <authorList>
            <consortium name="Pathogen Informatics"/>
        </authorList>
    </citation>
    <scope>NUCLEOTIDE SEQUENCE [LARGE SCALE GENOMIC DNA]</scope>
    <source>
        <strain evidence="9 10">NCTC11868</strain>
    </source>
</reference>
<feature type="domain" description="ABC transporter" evidence="8">
    <location>
        <begin position="6"/>
        <end position="291"/>
    </location>
</feature>
<keyword evidence="4" id="KW-1003">Cell membrane</keyword>
<dbReference type="CDD" id="cd03257">
    <property type="entry name" value="ABC_NikE_OppD_transporters"/>
    <property type="match status" value="1"/>
</dbReference>
<keyword evidence="9" id="KW-0378">Hydrolase</keyword>
<evidence type="ECO:0000313" key="10">
    <source>
        <dbReference type="Proteomes" id="UP000274225"/>
    </source>
</evidence>
<dbReference type="SMART" id="SM00382">
    <property type="entry name" value="AAA"/>
    <property type="match status" value="1"/>
</dbReference>
<dbReference type="AlphaFoldDB" id="A0A3P6LDT3"/>
<sequence>MTQPVLDIQQLHLSFPGFNGDVHALNNVSLQINRGEIVGLVGESGSGKSVTAMLIMRLLPTGSYCVHRGQISLLGDDVLNAREKQLRQWRGARVAMIFQEPMTALNPTRRIGLQMMDVIRHHQPISRREARAKAIVLLEEMQIPDAVEVMSRYPFELSGGMRQRVMRALAEELAVQMGIRPEYLDRLPHAFSGGQRQRIAIARALSSQPDVIVLDEPTSALDISVQAQILNLLVTLQENHGLTYVLISHNVSVIRHMSDRVAVMYLGQIVELGDAQQVLTAPAHPYTRLLLDSLPAIDKPLEEEWALRKTDLPGNRTLPQGCFFYERCPLATSGCEVRQSLAIREDGRELRCWRAL</sequence>
<dbReference type="InterPro" id="IPR003439">
    <property type="entry name" value="ABC_transporter-like_ATP-bd"/>
</dbReference>
<dbReference type="Pfam" id="PF00005">
    <property type="entry name" value="ABC_tran"/>
    <property type="match status" value="2"/>
</dbReference>
<evidence type="ECO:0000256" key="3">
    <source>
        <dbReference type="ARBA" id="ARBA00022448"/>
    </source>
</evidence>
<evidence type="ECO:0000256" key="7">
    <source>
        <dbReference type="ARBA" id="ARBA00023136"/>
    </source>
</evidence>
<evidence type="ECO:0000256" key="1">
    <source>
        <dbReference type="ARBA" id="ARBA00004417"/>
    </source>
</evidence>
<accession>A0A3P6LDT3</accession>
<dbReference type="InterPro" id="IPR050388">
    <property type="entry name" value="ABC_Ni/Peptide_Import"/>
</dbReference>
<dbReference type="PANTHER" id="PTHR43297">
    <property type="entry name" value="OLIGOPEPTIDE TRANSPORT ATP-BINDING PROTEIN APPD"/>
    <property type="match status" value="1"/>
</dbReference>
<evidence type="ECO:0000259" key="8">
    <source>
        <dbReference type="PROSITE" id="PS50893"/>
    </source>
</evidence>
<keyword evidence="7" id="KW-0472">Membrane</keyword>
<dbReference type="RefSeq" id="WP_000193532.1">
    <property type="nucleotide sequence ID" value="NZ_CP026805.1"/>
</dbReference>
<dbReference type="EC" id="3.6.3.-" evidence="9"/>